<sequence length="428" mass="46607">MNGLDDRNATGLTGATPRVAFVIKTIVGRAGGAEKVLCNAANALADAGARVTVYHGDEPGRPFFALRSSIDVISVRPKDRPIRAAAPSGAAALAPGGRLAARHRFPRSLLTWWREHAWWIAALRRFLRAARPDVVIAFQPSATTDTLIAAAGTGIPVVPSLHNVPEQDFERPERWDPNPLDRWLRKRMLRRAARITVLLDEFRAWFPRALQDRIVVLPNAVHVQGPPAEPTREDPERNRIIVVGRLAPAKDHACLVEAWSRIHTAHPRWQVEIYGGGPLRKALQARIAERGVGSSLLLCGESDAVMAHYARAKIFCIPSLFEGFGLVTAEALAKGLPAVGFADCPGTNSLIRHEHNGLLADPSDHSGDRAAALAAALERLMVDAELRARLGAAGPASMLDYRPEAVAKRWVTLIEDILSDRHEVSSNP</sequence>
<keyword evidence="3" id="KW-0808">Transferase</keyword>
<dbReference type="EMBL" id="CP000555">
    <property type="protein sequence ID" value="ABM93578.1"/>
    <property type="molecule type" value="Genomic_DNA"/>
</dbReference>
<name>A2SDD9_METPP</name>
<protein>
    <submittedName>
        <fullName evidence="3">Putative glycosyltransferase protein</fullName>
    </submittedName>
</protein>
<dbReference type="SUPFAM" id="SSF53756">
    <property type="entry name" value="UDP-Glycosyltransferase/glycogen phosphorylase"/>
    <property type="match status" value="1"/>
</dbReference>
<evidence type="ECO:0000259" key="1">
    <source>
        <dbReference type="Pfam" id="PF00534"/>
    </source>
</evidence>
<dbReference type="PANTHER" id="PTHR12526:SF630">
    <property type="entry name" value="GLYCOSYLTRANSFERASE"/>
    <property type="match status" value="1"/>
</dbReference>
<dbReference type="CAZy" id="GT4">
    <property type="family name" value="Glycosyltransferase Family 4"/>
</dbReference>
<dbReference type="STRING" id="420662.Mpe_A0616"/>
<accession>A2SDD9</accession>
<organism evidence="3 4">
    <name type="scientific">Methylibium petroleiphilum (strain ATCC BAA-1232 / LMG 22953 / PM1)</name>
    <dbReference type="NCBI Taxonomy" id="420662"/>
    <lineage>
        <taxon>Bacteria</taxon>
        <taxon>Pseudomonadati</taxon>
        <taxon>Pseudomonadota</taxon>
        <taxon>Betaproteobacteria</taxon>
        <taxon>Burkholderiales</taxon>
        <taxon>Sphaerotilaceae</taxon>
        <taxon>Methylibium</taxon>
    </lineage>
</organism>
<keyword evidence="4" id="KW-1185">Reference proteome</keyword>
<dbReference type="InterPro" id="IPR028098">
    <property type="entry name" value="Glyco_trans_4-like_N"/>
</dbReference>
<proteinExistence type="predicted"/>
<dbReference type="KEGG" id="mpt:Mpe_A0616"/>
<feature type="domain" description="Glycosyl transferase family 1" evidence="1">
    <location>
        <begin position="231"/>
        <end position="394"/>
    </location>
</feature>
<dbReference type="InterPro" id="IPR001296">
    <property type="entry name" value="Glyco_trans_1"/>
</dbReference>
<gene>
    <name evidence="3" type="ordered locus">Mpe_A0616</name>
</gene>
<dbReference type="PANTHER" id="PTHR12526">
    <property type="entry name" value="GLYCOSYLTRANSFERASE"/>
    <property type="match status" value="1"/>
</dbReference>
<dbReference type="Gene3D" id="3.40.50.2000">
    <property type="entry name" value="Glycogen Phosphorylase B"/>
    <property type="match status" value="2"/>
</dbReference>
<evidence type="ECO:0000313" key="4">
    <source>
        <dbReference type="Proteomes" id="UP000000366"/>
    </source>
</evidence>
<dbReference type="AlphaFoldDB" id="A2SDD9"/>
<dbReference type="GO" id="GO:0016757">
    <property type="term" value="F:glycosyltransferase activity"/>
    <property type="evidence" value="ECO:0007669"/>
    <property type="project" value="InterPro"/>
</dbReference>
<dbReference type="eggNOG" id="COG0707">
    <property type="taxonomic scope" value="Bacteria"/>
</dbReference>
<dbReference type="Proteomes" id="UP000000366">
    <property type="component" value="Chromosome"/>
</dbReference>
<evidence type="ECO:0000259" key="2">
    <source>
        <dbReference type="Pfam" id="PF13439"/>
    </source>
</evidence>
<dbReference type="HOGENOM" id="CLU_009583_0_0_4"/>
<feature type="domain" description="Glycosyltransferase subfamily 4-like N-terminal" evidence="2">
    <location>
        <begin position="31"/>
        <end position="223"/>
    </location>
</feature>
<dbReference type="eggNOG" id="COG0438">
    <property type="taxonomic scope" value="Bacteria"/>
</dbReference>
<dbReference type="Pfam" id="PF13439">
    <property type="entry name" value="Glyco_transf_4"/>
    <property type="match status" value="1"/>
</dbReference>
<dbReference type="RefSeq" id="WP_011828216.1">
    <property type="nucleotide sequence ID" value="NC_008825.1"/>
</dbReference>
<dbReference type="Pfam" id="PF00534">
    <property type="entry name" value="Glycos_transf_1"/>
    <property type="match status" value="1"/>
</dbReference>
<reference evidence="3 4" key="1">
    <citation type="journal article" date="2007" name="J. Bacteriol.">
        <title>Whole-genome analysis of the methyl tert-butyl ether-degrading beta-proteobacterium Methylibium petroleiphilum PM1.</title>
        <authorList>
            <person name="Kane S.R."/>
            <person name="Chakicherla A.Y."/>
            <person name="Chain P.S.G."/>
            <person name="Schmidt R."/>
            <person name="Shin M.W."/>
            <person name="Legler T.C."/>
            <person name="Scow K.M."/>
            <person name="Larimer F.W."/>
            <person name="Lucas S.M."/>
            <person name="Richardson P.M."/>
            <person name="Hristova K.R."/>
        </authorList>
    </citation>
    <scope>NUCLEOTIDE SEQUENCE [LARGE SCALE GENOMIC DNA]</scope>
    <source>
        <strain evidence="4">ATCC BAA-1232 / LMG 22953 / PM1</strain>
    </source>
</reference>
<evidence type="ECO:0000313" key="3">
    <source>
        <dbReference type="EMBL" id="ABM93578.1"/>
    </source>
</evidence>